<dbReference type="PANTHER" id="PTHR24186:SF50">
    <property type="entry name" value="ANKYRIN REPEAT-CONTAINING PROTEIN ITN1-LIKE ISOFORM X1"/>
    <property type="match status" value="1"/>
</dbReference>
<keyword evidence="4 8" id="KW-1133">Transmembrane helix</keyword>
<proteinExistence type="predicted"/>
<name>A0A6P3ZBX7_ZIZJJ</name>
<gene>
    <name evidence="11" type="primary">LOC107412796</name>
</gene>
<keyword evidence="5" id="KW-0040">ANK repeat</keyword>
<keyword evidence="6 8" id="KW-0472">Membrane</keyword>
<dbReference type="PANTHER" id="PTHR24186">
    <property type="entry name" value="PROTEIN PHOSPHATASE 1 REGULATORY SUBUNIT"/>
    <property type="match status" value="1"/>
</dbReference>
<evidence type="ECO:0000256" key="4">
    <source>
        <dbReference type="ARBA" id="ARBA00022989"/>
    </source>
</evidence>
<dbReference type="InterPro" id="IPR036770">
    <property type="entry name" value="Ankyrin_rpt-contain_sf"/>
</dbReference>
<evidence type="ECO:0000256" key="8">
    <source>
        <dbReference type="SAM" id="Phobius"/>
    </source>
</evidence>
<evidence type="ECO:0000256" key="3">
    <source>
        <dbReference type="ARBA" id="ARBA00022737"/>
    </source>
</evidence>
<evidence type="ECO:0000256" key="6">
    <source>
        <dbReference type="ARBA" id="ARBA00023136"/>
    </source>
</evidence>
<keyword evidence="10" id="KW-1185">Reference proteome</keyword>
<feature type="compositionally biased region" description="Basic and acidic residues" evidence="7">
    <location>
        <begin position="150"/>
        <end position="170"/>
    </location>
</feature>
<accession>A0A6P3ZBX7</accession>
<feature type="transmembrane region" description="Helical" evidence="8">
    <location>
        <begin position="251"/>
        <end position="268"/>
    </location>
</feature>
<organism evidence="10 11">
    <name type="scientific">Ziziphus jujuba</name>
    <name type="common">Chinese jujube</name>
    <name type="synonym">Ziziphus sativa</name>
    <dbReference type="NCBI Taxonomy" id="326968"/>
    <lineage>
        <taxon>Eukaryota</taxon>
        <taxon>Viridiplantae</taxon>
        <taxon>Streptophyta</taxon>
        <taxon>Embryophyta</taxon>
        <taxon>Tracheophyta</taxon>
        <taxon>Spermatophyta</taxon>
        <taxon>Magnoliopsida</taxon>
        <taxon>eudicotyledons</taxon>
        <taxon>Gunneridae</taxon>
        <taxon>Pentapetalae</taxon>
        <taxon>rosids</taxon>
        <taxon>fabids</taxon>
        <taxon>Rosales</taxon>
        <taxon>Rhamnaceae</taxon>
        <taxon>Paliureae</taxon>
        <taxon>Ziziphus</taxon>
    </lineage>
</organism>
<evidence type="ECO:0000256" key="2">
    <source>
        <dbReference type="ARBA" id="ARBA00022692"/>
    </source>
</evidence>
<feature type="transmembrane region" description="Helical" evidence="8">
    <location>
        <begin position="283"/>
        <end position="307"/>
    </location>
</feature>
<dbReference type="GO" id="GO:0005886">
    <property type="term" value="C:plasma membrane"/>
    <property type="evidence" value="ECO:0007669"/>
    <property type="project" value="TreeGrafter"/>
</dbReference>
<dbReference type="InterPro" id="IPR002110">
    <property type="entry name" value="Ankyrin_rpt"/>
</dbReference>
<protein>
    <submittedName>
        <fullName evidence="11">Ankyrin repeat-containing protein ITN1-like</fullName>
    </submittedName>
</protein>
<feature type="region of interest" description="Disordered" evidence="7">
    <location>
        <begin position="146"/>
        <end position="170"/>
    </location>
</feature>
<dbReference type="KEGG" id="zju:107412796"/>
<dbReference type="AlphaFoldDB" id="A0A6P3ZBX7"/>
<dbReference type="Pfam" id="PF13962">
    <property type="entry name" value="PGG"/>
    <property type="match status" value="1"/>
</dbReference>
<feature type="transmembrane region" description="Helical" evidence="8">
    <location>
        <begin position="177"/>
        <end position="197"/>
    </location>
</feature>
<dbReference type="Gene3D" id="1.25.40.20">
    <property type="entry name" value="Ankyrin repeat-containing domain"/>
    <property type="match status" value="1"/>
</dbReference>
<dbReference type="RefSeq" id="XP_015876102.2">
    <property type="nucleotide sequence ID" value="XM_016020616.4"/>
</dbReference>
<dbReference type="InterPro" id="IPR026961">
    <property type="entry name" value="PGG_dom"/>
</dbReference>
<evidence type="ECO:0000259" key="9">
    <source>
        <dbReference type="Pfam" id="PF13962"/>
    </source>
</evidence>
<evidence type="ECO:0000256" key="1">
    <source>
        <dbReference type="ARBA" id="ARBA00004141"/>
    </source>
</evidence>
<keyword evidence="2 8" id="KW-0812">Transmembrane</keyword>
<feature type="domain" description="PGG" evidence="9">
    <location>
        <begin position="172"/>
        <end position="272"/>
    </location>
</feature>
<evidence type="ECO:0000313" key="11">
    <source>
        <dbReference type="RefSeq" id="XP_015876102.2"/>
    </source>
</evidence>
<evidence type="ECO:0000256" key="5">
    <source>
        <dbReference type="ARBA" id="ARBA00023043"/>
    </source>
</evidence>
<dbReference type="GeneID" id="107412796"/>
<dbReference type="InParanoid" id="A0A6P3ZBX7"/>
<feature type="transmembrane region" description="Helical" evidence="8">
    <location>
        <begin position="217"/>
        <end position="239"/>
    </location>
</feature>
<evidence type="ECO:0000256" key="7">
    <source>
        <dbReference type="SAM" id="MobiDB-lite"/>
    </source>
</evidence>
<evidence type="ECO:0000313" key="10">
    <source>
        <dbReference type="Proteomes" id="UP001652623"/>
    </source>
</evidence>
<keyword evidence="3" id="KW-0677">Repeat</keyword>
<sequence length="309" mass="34523">MSGLHISAKKGHVEVIRTLINKCPDICELLDNNYRTALHVSAESRNEDPVKFLLESFAFQDLINKKDNKGNTALHLSAASAQGQGDLNILEIMLANDSDIDRWARNKDGIAFSDIILSNKQLEGIEISTTIMSELEREIASIRLEQSEGGEEKAEQKQQKDGHHQEPEVKQKDYKELASLNLVISTLIATITFGPVIQVPGGFDQNGFAVHGGKRSFLAFLILDSLAFWFSTSSILIYLVGIVTGRKPIKMIIFLTEISLIIMGYAYIEGLRAVLPSTPSTSIFWWWSIVVTTFTSLCYVFSIFSMFNR</sequence>
<dbReference type="SUPFAM" id="SSF48403">
    <property type="entry name" value="Ankyrin repeat"/>
    <property type="match status" value="1"/>
</dbReference>
<dbReference type="SMART" id="SM00248">
    <property type="entry name" value="ANK"/>
    <property type="match status" value="3"/>
</dbReference>
<dbReference type="Pfam" id="PF12796">
    <property type="entry name" value="Ank_2"/>
    <property type="match status" value="1"/>
</dbReference>
<comment type="subcellular location">
    <subcellularLocation>
        <location evidence="1">Membrane</location>
        <topology evidence="1">Multi-pass membrane protein</topology>
    </subcellularLocation>
</comment>
<reference evidence="11" key="1">
    <citation type="submission" date="2025-08" db="UniProtKB">
        <authorList>
            <consortium name="RefSeq"/>
        </authorList>
    </citation>
    <scope>IDENTIFICATION</scope>
    <source>
        <tissue evidence="11">Seedling</tissue>
    </source>
</reference>
<dbReference type="Proteomes" id="UP001652623">
    <property type="component" value="Chromosome 8"/>
</dbReference>